<protein>
    <submittedName>
        <fullName evidence="2">Uncharacterized protein</fullName>
    </submittedName>
</protein>
<name>A0A5N6DG41_ASPPA</name>
<evidence type="ECO:0000256" key="1">
    <source>
        <dbReference type="SAM" id="MobiDB-lite"/>
    </source>
</evidence>
<organism evidence="2 3">
    <name type="scientific">Aspergillus parasiticus</name>
    <dbReference type="NCBI Taxonomy" id="5067"/>
    <lineage>
        <taxon>Eukaryota</taxon>
        <taxon>Fungi</taxon>
        <taxon>Dikarya</taxon>
        <taxon>Ascomycota</taxon>
        <taxon>Pezizomycotina</taxon>
        <taxon>Eurotiomycetes</taxon>
        <taxon>Eurotiomycetidae</taxon>
        <taxon>Eurotiales</taxon>
        <taxon>Aspergillaceae</taxon>
        <taxon>Aspergillus</taxon>
        <taxon>Aspergillus subgen. Circumdati</taxon>
    </lineage>
</organism>
<evidence type="ECO:0000313" key="3">
    <source>
        <dbReference type="Proteomes" id="UP000326532"/>
    </source>
</evidence>
<feature type="compositionally biased region" description="Basic and acidic residues" evidence="1">
    <location>
        <begin position="1"/>
        <end position="19"/>
    </location>
</feature>
<evidence type="ECO:0000313" key="2">
    <source>
        <dbReference type="EMBL" id="KAB8203323.1"/>
    </source>
</evidence>
<dbReference type="AlphaFoldDB" id="A0A5N6DG41"/>
<dbReference type="EMBL" id="ML734992">
    <property type="protein sequence ID" value="KAB8203323.1"/>
    <property type="molecule type" value="Genomic_DNA"/>
</dbReference>
<sequence length="56" mass="6271">MDDVDDPRRAANEMNERGSPHSPIKLTPPNQKVARTKKNVGRAKTLGSGFRLFHVE</sequence>
<keyword evidence="3" id="KW-1185">Reference proteome</keyword>
<dbReference type="Proteomes" id="UP000326532">
    <property type="component" value="Unassembled WGS sequence"/>
</dbReference>
<accession>A0A5N6DG41</accession>
<gene>
    <name evidence="2" type="ORF">BDV34DRAFT_133316</name>
</gene>
<feature type="region of interest" description="Disordered" evidence="1">
    <location>
        <begin position="1"/>
        <end position="56"/>
    </location>
</feature>
<proteinExistence type="predicted"/>
<reference evidence="2 3" key="1">
    <citation type="submission" date="2019-04" db="EMBL/GenBank/DDBJ databases">
        <title>Fungal friends and foes A comparative genomics study of 23 Aspergillus species from section Flavi.</title>
        <authorList>
            <consortium name="DOE Joint Genome Institute"/>
            <person name="Kjaerbolling I."/>
            <person name="Vesth T.C."/>
            <person name="Frisvad J.C."/>
            <person name="Nybo J.L."/>
            <person name="Theobald S."/>
            <person name="Kildgaard S."/>
            <person name="Petersen T.I."/>
            <person name="Kuo A."/>
            <person name="Sato A."/>
            <person name="Lyhne E.K."/>
            <person name="Kogle M.E."/>
            <person name="Wiebenga A."/>
            <person name="Kun R.S."/>
            <person name="Lubbers R.J."/>
            <person name="Makela M.R."/>
            <person name="Barry K."/>
            <person name="Chovatia M."/>
            <person name="Clum A."/>
            <person name="Daum C."/>
            <person name="Haridas S."/>
            <person name="He G."/>
            <person name="LaButti K."/>
            <person name="Lipzen A."/>
            <person name="Mondo S."/>
            <person name="Pangilinan J."/>
            <person name="Riley R."/>
            <person name="Salamov A."/>
            <person name="Simmons B.A."/>
            <person name="Magnuson J.K."/>
            <person name="Henrissat B."/>
            <person name="Mortensen U.H."/>
            <person name="Larsen T.O."/>
            <person name="De vries R.P."/>
            <person name="Grigoriev I.V."/>
            <person name="Machida M."/>
            <person name="Baker S.E."/>
            <person name="Andersen M.R."/>
        </authorList>
    </citation>
    <scope>NUCLEOTIDE SEQUENCE [LARGE SCALE GENOMIC DNA]</scope>
    <source>
        <strain evidence="2 3">CBS 117618</strain>
    </source>
</reference>
<dbReference type="VEuPathDB" id="FungiDB:BDV34DRAFT_133316"/>